<dbReference type="SUPFAM" id="SSF46548">
    <property type="entry name" value="alpha-helical ferredoxin"/>
    <property type="match status" value="1"/>
</dbReference>
<proteinExistence type="predicted"/>
<evidence type="ECO:0000256" key="8">
    <source>
        <dbReference type="ARBA" id="ARBA00023014"/>
    </source>
</evidence>
<dbReference type="GO" id="GO:0051539">
    <property type="term" value="F:4 iron, 4 sulfur cluster binding"/>
    <property type="evidence" value="ECO:0007669"/>
    <property type="project" value="UniProtKB-KW"/>
</dbReference>
<accession>A0A1H3JEI5</accession>
<name>A0A1H3JEI5_9RHOB</name>
<dbReference type="InterPro" id="IPR004453">
    <property type="entry name" value="QueG"/>
</dbReference>
<keyword evidence="3" id="KW-0819">tRNA processing</keyword>
<dbReference type="Pfam" id="PF08331">
    <property type="entry name" value="QueG_DUF1730"/>
    <property type="match status" value="1"/>
</dbReference>
<dbReference type="Proteomes" id="UP000198914">
    <property type="component" value="Unassembled WGS sequence"/>
</dbReference>
<evidence type="ECO:0000256" key="7">
    <source>
        <dbReference type="ARBA" id="ARBA00023004"/>
    </source>
</evidence>
<evidence type="ECO:0000256" key="5">
    <source>
        <dbReference type="ARBA" id="ARBA00022785"/>
    </source>
</evidence>
<protein>
    <submittedName>
        <fullName evidence="10">Epoxyqueuosine reductase</fullName>
    </submittedName>
</protein>
<dbReference type="NCBIfam" id="TIGR00276">
    <property type="entry name" value="tRNA epoxyqueuosine(34) reductase QueG"/>
    <property type="match status" value="1"/>
</dbReference>
<keyword evidence="11" id="KW-1185">Reference proteome</keyword>
<dbReference type="AlphaFoldDB" id="A0A1H3JEI5"/>
<sequence length="338" mass="37083">MTFRGRLEAEARAAGFVSLGVCRPDAIPEAPDSLARFLEAGHHGQMGWMGERTAWRGDPASLWPEARSVVMLAHSYAPEHDPLEDLERPEHGAISVYAQGRDYHDVVKKALKRVARWMVTDAKCEVKVFVDTAPVMEKPLAQAAGLGWQGKHTNLLSRDFGNWVFLGAIFTTLDLAPDVAEGEHCGSCRKCLDICPTDAFPAPFQLDARRCISYLTIEHSGPVDMDLRARMGNRIYGCDDCLAVCPWNKFAVAASDLRYHGPHRAPDLAGLAVLDDAAFRARFSGSPIKRIGRDRMVRNVCYAIGNSGEARLKPVVQGLFDDADAAVADAARWAVGRL</sequence>
<dbReference type="InterPro" id="IPR017896">
    <property type="entry name" value="4Fe4S_Fe-S-bd"/>
</dbReference>
<dbReference type="STRING" id="1244108.SAMN05444004_101290"/>
<evidence type="ECO:0000256" key="1">
    <source>
        <dbReference type="ARBA" id="ARBA00022485"/>
    </source>
</evidence>
<feature type="domain" description="4Fe-4S ferredoxin-type" evidence="9">
    <location>
        <begin position="175"/>
        <end position="205"/>
    </location>
</feature>
<dbReference type="InterPro" id="IPR013542">
    <property type="entry name" value="QueG_DUF1730"/>
</dbReference>
<evidence type="ECO:0000313" key="10">
    <source>
        <dbReference type="EMBL" id="SDY37828.1"/>
    </source>
</evidence>
<dbReference type="GO" id="GO:0046872">
    <property type="term" value="F:metal ion binding"/>
    <property type="evidence" value="ECO:0007669"/>
    <property type="project" value="UniProtKB-KW"/>
</dbReference>
<dbReference type="Gene3D" id="3.30.70.20">
    <property type="match status" value="1"/>
</dbReference>
<dbReference type="PROSITE" id="PS51379">
    <property type="entry name" value="4FE4S_FER_2"/>
    <property type="match status" value="1"/>
</dbReference>
<dbReference type="InterPro" id="IPR017900">
    <property type="entry name" value="4Fe4S_Fe_S_CS"/>
</dbReference>
<evidence type="ECO:0000256" key="3">
    <source>
        <dbReference type="ARBA" id="ARBA00022694"/>
    </source>
</evidence>
<evidence type="ECO:0000313" key="11">
    <source>
        <dbReference type="Proteomes" id="UP000198914"/>
    </source>
</evidence>
<dbReference type="EMBL" id="FNPX01000001">
    <property type="protein sequence ID" value="SDY37828.1"/>
    <property type="molecule type" value="Genomic_DNA"/>
</dbReference>
<keyword evidence="2" id="KW-0963">Cytoplasm</keyword>
<organism evidence="10 11">
    <name type="scientific">Jannaschia faecimaris</name>
    <dbReference type="NCBI Taxonomy" id="1244108"/>
    <lineage>
        <taxon>Bacteria</taxon>
        <taxon>Pseudomonadati</taxon>
        <taxon>Pseudomonadota</taxon>
        <taxon>Alphaproteobacteria</taxon>
        <taxon>Rhodobacterales</taxon>
        <taxon>Roseobacteraceae</taxon>
        <taxon>Jannaschia</taxon>
    </lineage>
</organism>
<dbReference type="Pfam" id="PF13484">
    <property type="entry name" value="Fer4_16"/>
    <property type="match status" value="1"/>
</dbReference>
<dbReference type="RefSeq" id="WP_092641177.1">
    <property type="nucleotide sequence ID" value="NZ_FNPX01000001.1"/>
</dbReference>
<dbReference type="GO" id="GO:0008616">
    <property type="term" value="P:tRNA queuosine(34) biosynthetic process"/>
    <property type="evidence" value="ECO:0007669"/>
    <property type="project" value="UniProtKB-KW"/>
</dbReference>
<keyword evidence="8" id="KW-0411">Iron-sulfur</keyword>
<evidence type="ECO:0000256" key="4">
    <source>
        <dbReference type="ARBA" id="ARBA00022723"/>
    </source>
</evidence>
<keyword evidence="1" id="KW-0004">4Fe-4S</keyword>
<keyword evidence="6" id="KW-0560">Oxidoreductase</keyword>
<keyword evidence="4" id="KW-0479">Metal-binding</keyword>
<dbReference type="GO" id="GO:0052693">
    <property type="term" value="F:epoxyqueuosine reductase activity"/>
    <property type="evidence" value="ECO:0007669"/>
    <property type="project" value="TreeGrafter"/>
</dbReference>
<dbReference type="OrthoDB" id="9784571at2"/>
<dbReference type="PROSITE" id="PS00198">
    <property type="entry name" value="4FE4S_FER_1"/>
    <property type="match status" value="1"/>
</dbReference>
<reference evidence="11" key="1">
    <citation type="submission" date="2016-10" db="EMBL/GenBank/DDBJ databases">
        <authorList>
            <person name="Varghese N."/>
            <person name="Submissions S."/>
        </authorList>
    </citation>
    <scope>NUCLEOTIDE SEQUENCE [LARGE SCALE GENOMIC DNA]</scope>
    <source>
        <strain evidence="11">DSM 100420</strain>
    </source>
</reference>
<dbReference type="PANTHER" id="PTHR30002:SF4">
    <property type="entry name" value="EPOXYQUEUOSINE REDUCTASE"/>
    <property type="match status" value="1"/>
</dbReference>
<evidence type="ECO:0000259" key="9">
    <source>
        <dbReference type="PROSITE" id="PS51379"/>
    </source>
</evidence>
<gene>
    <name evidence="10" type="ORF">SAMN05444004_101290</name>
</gene>
<evidence type="ECO:0000256" key="6">
    <source>
        <dbReference type="ARBA" id="ARBA00023002"/>
    </source>
</evidence>
<evidence type="ECO:0000256" key="2">
    <source>
        <dbReference type="ARBA" id="ARBA00022490"/>
    </source>
</evidence>
<keyword evidence="5" id="KW-0671">Queuosine biosynthesis</keyword>
<keyword evidence="7" id="KW-0408">Iron</keyword>
<dbReference type="PANTHER" id="PTHR30002">
    <property type="entry name" value="EPOXYQUEUOSINE REDUCTASE"/>
    <property type="match status" value="1"/>
</dbReference>